<keyword evidence="1" id="KW-0472">Membrane</keyword>
<organism evidence="2 3">
    <name type="scientific">Streblomastix strix</name>
    <dbReference type="NCBI Taxonomy" id="222440"/>
    <lineage>
        <taxon>Eukaryota</taxon>
        <taxon>Metamonada</taxon>
        <taxon>Preaxostyla</taxon>
        <taxon>Oxymonadida</taxon>
        <taxon>Streblomastigidae</taxon>
        <taxon>Streblomastix</taxon>
    </lineage>
</organism>
<dbReference type="EMBL" id="SNRW01002936">
    <property type="protein sequence ID" value="KAA6391269.1"/>
    <property type="molecule type" value="Genomic_DNA"/>
</dbReference>
<name>A0A5J4WA64_9EUKA</name>
<feature type="transmembrane region" description="Helical" evidence="1">
    <location>
        <begin position="53"/>
        <end position="75"/>
    </location>
</feature>
<feature type="transmembrane region" description="Helical" evidence="1">
    <location>
        <begin position="192"/>
        <end position="212"/>
    </location>
</feature>
<comment type="caution">
    <text evidence="2">The sequence shown here is derived from an EMBL/GenBank/DDBJ whole genome shotgun (WGS) entry which is preliminary data.</text>
</comment>
<feature type="transmembrane region" description="Helical" evidence="1">
    <location>
        <begin position="87"/>
        <end position="114"/>
    </location>
</feature>
<feature type="transmembrane region" description="Helical" evidence="1">
    <location>
        <begin position="155"/>
        <end position="180"/>
    </location>
</feature>
<gene>
    <name evidence="2" type="ORF">EZS28_013205</name>
</gene>
<proteinExistence type="predicted"/>
<evidence type="ECO:0000313" key="3">
    <source>
        <dbReference type="Proteomes" id="UP000324800"/>
    </source>
</evidence>
<feature type="transmembrane region" description="Helical" evidence="1">
    <location>
        <begin position="224"/>
        <end position="246"/>
    </location>
</feature>
<keyword evidence="1" id="KW-0812">Transmembrane</keyword>
<keyword evidence="1" id="KW-1133">Transmembrane helix</keyword>
<dbReference type="AlphaFoldDB" id="A0A5J4WA64"/>
<evidence type="ECO:0000256" key="1">
    <source>
        <dbReference type="SAM" id="Phobius"/>
    </source>
</evidence>
<dbReference type="Proteomes" id="UP000324800">
    <property type="component" value="Unassembled WGS sequence"/>
</dbReference>
<evidence type="ECO:0000313" key="2">
    <source>
        <dbReference type="EMBL" id="KAA6391269.1"/>
    </source>
</evidence>
<feature type="transmembrane region" description="Helical" evidence="1">
    <location>
        <begin position="23"/>
        <end position="47"/>
    </location>
</feature>
<reference evidence="2 3" key="1">
    <citation type="submission" date="2019-03" db="EMBL/GenBank/DDBJ databases">
        <title>Single cell metagenomics reveals metabolic interactions within the superorganism composed of flagellate Streblomastix strix and complex community of Bacteroidetes bacteria on its surface.</title>
        <authorList>
            <person name="Treitli S.C."/>
            <person name="Kolisko M."/>
            <person name="Husnik F."/>
            <person name="Keeling P."/>
            <person name="Hampl V."/>
        </authorList>
    </citation>
    <scope>NUCLEOTIDE SEQUENCE [LARGE SCALE GENOMIC DNA]</scope>
    <source>
        <strain evidence="2">ST1C</strain>
    </source>
</reference>
<protein>
    <submittedName>
        <fullName evidence="2">Uncharacterized protein</fullName>
    </submittedName>
</protein>
<sequence length="361" mass="39376">MPVGTHEHRVTFGEHPKPWAQRLFLALNALILLMGLGFIIVFAFAYSNIDFRNFVTIVFGVIGLILGILAVIGALGSRYGPKGKETYLSCLVIYFFTLFIIVIFVVIAILYFIFSNNYIKETLGTFGQDIVDNLALWLRNLGTVAKLFYQLSQQAVLIVVLMSILSIILVFGLFISAYIMGTRSFIKANMSFGSIFVVLSGIALGAFGLSYREELDLGGTFGDLGLILVIGGALVVVIGIAGIVFSTSPVKCYLPLNVYALLLLVILGVLLVFGVVVLLFPGSIYYELLDKDCATYQTRPHFEIDKGYCSQSDIWDKVANNILNGILSSLELAAFTAIIVGLNTDAMKVDLLTAKAKTGVE</sequence>
<feature type="transmembrane region" description="Helical" evidence="1">
    <location>
        <begin position="322"/>
        <end position="342"/>
    </location>
</feature>
<feature type="transmembrane region" description="Helical" evidence="1">
    <location>
        <begin position="258"/>
        <end position="280"/>
    </location>
</feature>
<accession>A0A5J4WA64</accession>